<proteinExistence type="predicted"/>
<gene>
    <name evidence="2" type="ORF">CJ301_05490</name>
</gene>
<dbReference type="EMBL" id="NQWH01000006">
    <property type="protein sequence ID" value="PHP28654.1"/>
    <property type="molecule type" value="Genomic_DNA"/>
</dbReference>
<dbReference type="OrthoDB" id="7865148at2"/>
<evidence type="ECO:0000313" key="3">
    <source>
        <dbReference type="Proteomes" id="UP000221860"/>
    </source>
</evidence>
<protein>
    <submittedName>
        <fullName evidence="2">Uncharacterized protein</fullName>
    </submittedName>
</protein>
<accession>A0A2G1MIX0</accession>
<dbReference type="RefSeq" id="WP_099275097.1">
    <property type="nucleotide sequence ID" value="NZ_KZ304953.1"/>
</dbReference>
<organism evidence="2 3">
    <name type="scientific">Limimaricola cinnabarinus</name>
    <dbReference type="NCBI Taxonomy" id="1125964"/>
    <lineage>
        <taxon>Bacteria</taxon>
        <taxon>Pseudomonadati</taxon>
        <taxon>Pseudomonadota</taxon>
        <taxon>Alphaproteobacteria</taxon>
        <taxon>Rhodobacterales</taxon>
        <taxon>Paracoccaceae</taxon>
        <taxon>Limimaricola</taxon>
    </lineage>
</organism>
<dbReference type="Proteomes" id="UP000221860">
    <property type="component" value="Unassembled WGS sequence"/>
</dbReference>
<feature type="chain" id="PRO_5013632551" evidence="1">
    <location>
        <begin position="25"/>
        <end position="178"/>
    </location>
</feature>
<dbReference type="AlphaFoldDB" id="A0A2G1MIX0"/>
<sequence length="178" mass="19071">MPVASKIVLTAGLALVMSSPSLWAQQGAAKGEAKAVSETVLLLEFTASDVKMAGDVVPNLLGMGQEKQLSRLEVSNLDAEISYIEGALVFQEFKTFSVWREDRMESFFQPIGGVNDLEMTLRIFRPELLAQSDVHGLGSISDVSVSYRNTGNDSAGDADIDAVTVICPGEQADCKPSN</sequence>
<comment type="caution">
    <text evidence="2">The sequence shown here is derived from an EMBL/GenBank/DDBJ whole genome shotgun (WGS) entry which is preliminary data.</text>
</comment>
<evidence type="ECO:0000256" key="1">
    <source>
        <dbReference type="SAM" id="SignalP"/>
    </source>
</evidence>
<name>A0A2G1MIX0_9RHOB</name>
<reference evidence="2 3" key="1">
    <citation type="submission" date="2017-08" db="EMBL/GenBank/DDBJ databases">
        <title>Draft Genome Sequence of Loktanella cinnabarina Strain XM1, Isolated from Coastal Surface Water.</title>
        <authorList>
            <person name="Ma R."/>
            <person name="Wang J."/>
            <person name="Wang Q."/>
            <person name="Ma Z."/>
            <person name="Li J."/>
            <person name="Chen L."/>
        </authorList>
    </citation>
    <scope>NUCLEOTIDE SEQUENCE [LARGE SCALE GENOMIC DNA]</scope>
    <source>
        <strain evidence="2 3">XM1</strain>
    </source>
</reference>
<evidence type="ECO:0000313" key="2">
    <source>
        <dbReference type="EMBL" id="PHP28654.1"/>
    </source>
</evidence>
<keyword evidence="1" id="KW-0732">Signal</keyword>
<keyword evidence="3" id="KW-1185">Reference proteome</keyword>
<feature type="signal peptide" evidence="1">
    <location>
        <begin position="1"/>
        <end position="24"/>
    </location>
</feature>